<protein>
    <submittedName>
        <fullName evidence="1">Uncharacterized protein</fullName>
    </submittedName>
</protein>
<sequence length="193" mass="22634">MEYTSIDSSSFYLQQIDNPKKLSPREQGDYNFLSYKTTLWKTGKPADSLLHIAIRYYMESGQLSKYMQACIAQSASCLYRNQPDSTLLFADLLLRKHLLNDTLKAQIYGLKRAAYSMKRDYTQALNMADSSRQFSRACKDTFVYFSVSQVYFHLLKQKQEYDKYELESHQLIEELTGSSNYQYLNFHIFGIFD</sequence>
<dbReference type="RefSeq" id="WP_225450934.1">
    <property type="nucleotide sequence ID" value="NZ_JAIWXB010000026.1"/>
</dbReference>
<dbReference type="Proteomes" id="UP001198461">
    <property type="component" value="Unassembled WGS sequence"/>
</dbReference>
<reference evidence="1" key="1">
    <citation type="submission" date="2023-08" db="EMBL/GenBank/DDBJ databases">
        <title>Mucin Metabolism Genes Underlie the Key Renovations of Bacteroides xylanisolvens Genomes in Captive Great Apes.</title>
        <authorList>
            <person name="Nishida A.H."/>
        </authorList>
    </citation>
    <scope>NUCLEOTIDE SEQUENCE</scope>
    <source>
        <strain evidence="1">P13.H9</strain>
    </source>
</reference>
<proteinExistence type="predicted"/>
<accession>A0AAW4T4L3</accession>
<gene>
    <name evidence="1" type="ORF">LD004_16305</name>
</gene>
<evidence type="ECO:0000313" key="2">
    <source>
        <dbReference type="Proteomes" id="UP001198461"/>
    </source>
</evidence>
<dbReference type="EMBL" id="JAIWYE010000028">
    <property type="protein sequence ID" value="MCA4705168.1"/>
    <property type="molecule type" value="Genomic_DNA"/>
</dbReference>
<organism evidence="1 2">
    <name type="scientific">Bacteroides xylanisolvens</name>
    <dbReference type="NCBI Taxonomy" id="371601"/>
    <lineage>
        <taxon>Bacteria</taxon>
        <taxon>Pseudomonadati</taxon>
        <taxon>Bacteroidota</taxon>
        <taxon>Bacteroidia</taxon>
        <taxon>Bacteroidales</taxon>
        <taxon>Bacteroidaceae</taxon>
        <taxon>Bacteroides</taxon>
    </lineage>
</organism>
<name>A0AAW4T4L3_9BACE</name>
<evidence type="ECO:0000313" key="1">
    <source>
        <dbReference type="EMBL" id="MCA4705168.1"/>
    </source>
</evidence>
<dbReference type="AlphaFoldDB" id="A0AAW4T4L3"/>
<comment type="caution">
    <text evidence="1">The sequence shown here is derived from an EMBL/GenBank/DDBJ whole genome shotgun (WGS) entry which is preliminary data.</text>
</comment>